<organism evidence="11 12">
    <name type="scientific">Acropora cervicornis</name>
    <name type="common">Staghorn coral</name>
    <dbReference type="NCBI Taxonomy" id="6130"/>
    <lineage>
        <taxon>Eukaryota</taxon>
        <taxon>Metazoa</taxon>
        <taxon>Cnidaria</taxon>
        <taxon>Anthozoa</taxon>
        <taxon>Hexacorallia</taxon>
        <taxon>Scleractinia</taxon>
        <taxon>Astrocoeniina</taxon>
        <taxon>Acroporidae</taxon>
        <taxon>Acropora</taxon>
    </lineage>
</organism>
<accession>A0AAD9Q715</accession>
<dbReference type="GO" id="GO:0004930">
    <property type="term" value="F:G protein-coupled receptor activity"/>
    <property type="evidence" value="ECO:0007669"/>
    <property type="project" value="UniProtKB-KW"/>
</dbReference>
<proteinExistence type="predicted"/>
<keyword evidence="8" id="KW-0807">Transducer</keyword>
<keyword evidence="5" id="KW-0297">G-protein coupled receptor</keyword>
<evidence type="ECO:0000313" key="12">
    <source>
        <dbReference type="Proteomes" id="UP001249851"/>
    </source>
</evidence>
<keyword evidence="4 9" id="KW-1133">Transmembrane helix</keyword>
<evidence type="ECO:0000256" key="1">
    <source>
        <dbReference type="ARBA" id="ARBA00004651"/>
    </source>
</evidence>
<evidence type="ECO:0000256" key="5">
    <source>
        <dbReference type="ARBA" id="ARBA00023040"/>
    </source>
</evidence>
<feature type="domain" description="G-protein coupled receptors family 1 profile" evidence="10">
    <location>
        <begin position="31"/>
        <end position="260"/>
    </location>
</feature>
<keyword evidence="12" id="KW-1185">Reference proteome</keyword>
<dbReference type="PROSITE" id="PS50262">
    <property type="entry name" value="G_PROTEIN_RECEP_F1_2"/>
    <property type="match status" value="1"/>
</dbReference>
<feature type="transmembrane region" description="Helical" evidence="9">
    <location>
        <begin position="242"/>
        <end position="262"/>
    </location>
</feature>
<dbReference type="InterPro" id="IPR000276">
    <property type="entry name" value="GPCR_Rhodpsn"/>
</dbReference>
<keyword evidence="3 9" id="KW-0812">Transmembrane</keyword>
<dbReference type="Proteomes" id="UP001249851">
    <property type="component" value="Unassembled WGS sequence"/>
</dbReference>
<evidence type="ECO:0000256" key="8">
    <source>
        <dbReference type="ARBA" id="ARBA00023224"/>
    </source>
</evidence>
<dbReference type="InterPro" id="IPR017452">
    <property type="entry name" value="GPCR_Rhodpsn_7TM"/>
</dbReference>
<evidence type="ECO:0000256" key="3">
    <source>
        <dbReference type="ARBA" id="ARBA00022692"/>
    </source>
</evidence>
<feature type="transmembrane region" description="Helical" evidence="9">
    <location>
        <begin position="93"/>
        <end position="111"/>
    </location>
</feature>
<evidence type="ECO:0000256" key="7">
    <source>
        <dbReference type="ARBA" id="ARBA00023170"/>
    </source>
</evidence>
<name>A0AAD9Q715_ACRCE</name>
<feature type="transmembrane region" description="Helical" evidence="9">
    <location>
        <begin position="16"/>
        <end position="39"/>
    </location>
</feature>
<dbReference type="SMART" id="SM01381">
    <property type="entry name" value="7TM_GPCR_Srsx"/>
    <property type="match status" value="1"/>
</dbReference>
<keyword evidence="7 11" id="KW-0675">Receptor</keyword>
<evidence type="ECO:0000313" key="11">
    <source>
        <dbReference type="EMBL" id="KAK2555546.1"/>
    </source>
</evidence>
<dbReference type="Gene3D" id="1.20.1070.10">
    <property type="entry name" value="Rhodopsin 7-helix transmembrane proteins"/>
    <property type="match status" value="1"/>
</dbReference>
<dbReference type="Pfam" id="PF00001">
    <property type="entry name" value="7tm_1"/>
    <property type="match status" value="2"/>
</dbReference>
<reference evidence="11" key="2">
    <citation type="journal article" date="2023" name="Science">
        <title>Genomic signatures of disease resistance in endangered staghorn corals.</title>
        <authorList>
            <person name="Vollmer S.V."/>
            <person name="Selwyn J.D."/>
            <person name="Despard B.A."/>
            <person name="Roesel C.L."/>
        </authorList>
    </citation>
    <scope>NUCLEOTIDE SEQUENCE</scope>
    <source>
        <strain evidence="11">K2</strain>
    </source>
</reference>
<keyword evidence="2" id="KW-1003">Cell membrane</keyword>
<evidence type="ECO:0000256" key="6">
    <source>
        <dbReference type="ARBA" id="ARBA00023136"/>
    </source>
</evidence>
<feature type="transmembrane region" description="Helical" evidence="9">
    <location>
        <begin position="210"/>
        <end position="230"/>
    </location>
</feature>
<dbReference type="PANTHER" id="PTHR24249:SF372">
    <property type="entry name" value="G-PROTEIN COUPLED RECEPTORS FAMILY 1 PROFILE DOMAIN-CONTAINING PROTEIN"/>
    <property type="match status" value="1"/>
</dbReference>
<dbReference type="PRINTS" id="PR00237">
    <property type="entry name" value="GPCRRHODOPSN"/>
</dbReference>
<protein>
    <submittedName>
        <fullName evidence="11">Adenosine receptor A2a</fullName>
    </submittedName>
</protein>
<dbReference type="AlphaFoldDB" id="A0AAD9Q715"/>
<sequence length="278" mass="30569">MENSTASALSSEAVTALSVVSAVASLIGSVGNLLVLLAVFKNETIRTIPDFFITSLAFSDFTVCAVFLPLSIYQFYQQNTGQRKDSFYLAKSFLGHVSMVASATNMFAVTIDRVIAIGFPFKYVAMVTKQKVAITIAAVWMISIALGALHTGDLTSNYAIGIYSAVLLINSIAMYIYIFVKAKRQENRIQEMTTRMPEGVSAEKKVAKTIFTVVGIYAVCWLPMLLLPAFVNPSSEQFGHAYPWVITLLASNSALNPFIYCLKSQKYLLAFSKILRRT</sequence>
<gene>
    <name evidence="11" type="ORF">P5673_022889</name>
</gene>
<feature type="transmembrane region" description="Helical" evidence="9">
    <location>
        <begin position="132"/>
        <end position="152"/>
    </location>
</feature>
<dbReference type="GO" id="GO:0005886">
    <property type="term" value="C:plasma membrane"/>
    <property type="evidence" value="ECO:0007669"/>
    <property type="project" value="UniProtKB-SubCell"/>
</dbReference>
<evidence type="ECO:0000256" key="2">
    <source>
        <dbReference type="ARBA" id="ARBA00022475"/>
    </source>
</evidence>
<comment type="caution">
    <text evidence="11">The sequence shown here is derived from an EMBL/GenBank/DDBJ whole genome shotgun (WGS) entry which is preliminary data.</text>
</comment>
<feature type="transmembrane region" description="Helical" evidence="9">
    <location>
        <begin position="158"/>
        <end position="180"/>
    </location>
</feature>
<dbReference type="SUPFAM" id="SSF81321">
    <property type="entry name" value="Family A G protein-coupled receptor-like"/>
    <property type="match status" value="1"/>
</dbReference>
<evidence type="ECO:0000256" key="9">
    <source>
        <dbReference type="SAM" id="Phobius"/>
    </source>
</evidence>
<evidence type="ECO:0000256" key="4">
    <source>
        <dbReference type="ARBA" id="ARBA00022989"/>
    </source>
</evidence>
<evidence type="ECO:0000259" key="10">
    <source>
        <dbReference type="PROSITE" id="PS50262"/>
    </source>
</evidence>
<dbReference type="CDD" id="cd00637">
    <property type="entry name" value="7tm_classA_rhodopsin-like"/>
    <property type="match status" value="1"/>
</dbReference>
<keyword evidence="6 9" id="KW-0472">Membrane</keyword>
<feature type="transmembrane region" description="Helical" evidence="9">
    <location>
        <begin position="51"/>
        <end position="73"/>
    </location>
</feature>
<dbReference type="InterPro" id="IPR050569">
    <property type="entry name" value="TAAR"/>
</dbReference>
<dbReference type="PANTHER" id="PTHR24249">
    <property type="entry name" value="HISTAMINE RECEPTOR-RELATED G-PROTEIN COUPLED RECEPTOR"/>
    <property type="match status" value="1"/>
</dbReference>
<comment type="subcellular location">
    <subcellularLocation>
        <location evidence="1">Cell membrane</location>
        <topology evidence="1">Multi-pass membrane protein</topology>
    </subcellularLocation>
</comment>
<reference evidence="11" key="1">
    <citation type="journal article" date="2023" name="G3 (Bethesda)">
        <title>Whole genome assembly and annotation of the endangered Caribbean coral Acropora cervicornis.</title>
        <authorList>
            <person name="Selwyn J.D."/>
            <person name="Vollmer S.V."/>
        </authorList>
    </citation>
    <scope>NUCLEOTIDE SEQUENCE</scope>
    <source>
        <strain evidence="11">K2</strain>
    </source>
</reference>
<dbReference type="EMBL" id="JARQWQ010000062">
    <property type="protein sequence ID" value="KAK2555546.1"/>
    <property type="molecule type" value="Genomic_DNA"/>
</dbReference>